<feature type="non-terminal residue" evidence="1">
    <location>
        <position position="112"/>
    </location>
</feature>
<name>A0ABN8S726_9CNID</name>
<dbReference type="EMBL" id="CALNXI010002406">
    <property type="protein sequence ID" value="CAH3187299.1"/>
    <property type="molecule type" value="Genomic_DNA"/>
</dbReference>
<sequence>MQVFSSFKISYMFGVKDPIPGGLRSRVVYKFALSGSNASYVGETVRHFSTRVKEHLAGDRASQIFKHLQNSGHCRSLCSADCFNFLDHASTSFQLKHGASLYISRLRCSACQ</sequence>
<evidence type="ECO:0000313" key="1">
    <source>
        <dbReference type="EMBL" id="CAH3187299.1"/>
    </source>
</evidence>
<organism evidence="1 2">
    <name type="scientific">Porites evermanni</name>
    <dbReference type="NCBI Taxonomy" id="104178"/>
    <lineage>
        <taxon>Eukaryota</taxon>
        <taxon>Metazoa</taxon>
        <taxon>Cnidaria</taxon>
        <taxon>Anthozoa</taxon>
        <taxon>Hexacorallia</taxon>
        <taxon>Scleractinia</taxon>
        <taxon>Fungiina</taxon>
        <taxon>Poritidae</taxon>
        <taxon>Porites</taxon>
    </lineage>
</organism>
<evidence type="ECO:0008006" key="3">
    <source>
        <dbReference type="Google" id="ProtNLM"/>
    </source>
</evidence>
<proteinExistence type="predicted"/>
<gene>
    <name evidence="1" type="ORF">PEVE_00017554</name>
</gene>
<evidence type="ECO:0000313" key="2">
    <source>
        <dbReference type="Proteomes" id="UP001159427"/>
    </source>
</evidence>
<dbReference type="Proteomes" id="UP001159427">
    <property type="component" value="Unassembled WGS sequence"/>
</dbReference>
<accession>A0ABN8S726</accession>
<reference evidence="1 2" key="1">
    <citation type="submission" date="2022-05" db="EMBL/GenBank/DDBJ databases">
        <authorList>
            <consortium name="Genoscope - CEA"/>
            <person name="William W."/>
        </authorList>
    </citation>
    <scope>NUCLEOTIDE SEQUENCE [LARGE SCALE GENOMIC DNA]</scope>
</reference>
<comment type="caution">
    <text evidence="1">The sequence shown here is derived from an EMBL/GenBank/DDBJ whole genome shotgun (WGS) entry which is preliminary data.</text>
</comment>
<protein>
    <recommendedName>
        <fullName evidence="3">GIY-YIG domain-containing protein</fullName>
    </recommendedName>
</protein>
<keyword evidence="2" id="KW-1185">Reference proteome</keyword>